<keyword evidence="1" id="KW-1133">Transmembrane helix</keyword>
<dbReference type="Pfam" id="PF07495">
    <property type="entry name" value="Y_Y_Y"/>
    <property type="match status" value="1"/>
</dbReference>
<evidence type="ECO:0000313" key="4">
    <source>
        <dbReference type="EMBL" id="AWM12542.1"/>
    </source>
</evidence>
<feature type="domain" description="Two component regulator three Y" evidence="3">
    <location>
        <begin position="637"/>
        <end position="681"/>
    </location>
</feature>
<dbReference type="InterPro" id="IPR036890">
    <property type="entry name" value="HATPase_C_sf"/>
</dbReference>
<keyword evidence="5" id="KW-1185">Reference proteome</keyword>
<feature type="transmembrane region" description="Helical" evidence="1">
    <location>
        <begin position="712"/>
        <end position="731"/>
    </location>
</feature>
<sequence length="959" mass="111815">MNVYIRILFIFFCVYGSAQNPVVFDFGDELNKYSNEFYDIIETPNGTKWISSENGLLKYDGRKFEKVRNEEQKGNTVFNLQIDKKGKLWFNNLYGQFFYVKNDSIQFYKDFNSVLKGGLSQFIVKGEDIVYLFSSKGIYRSDAETIRKISDAKVLTSCYTGEKGYFIDNESRIFTIDFSTDKITQLSQLEIENSSSKPVFFVLDTTCFLFAENRSKGQFFKITDSGHLKINSPEDIAFERLINVKVVDHKVFVFTYNGTQVYEYKEDSFVYRNTFFKENKVSHLFKDSEDNYWFATLKDGIKVVPNINLLSNNFNYESYGYIVGSKAKNDRELIFYTDSGYLLFFDVIKGITKVLKVPTKNILSAIEVDPKKDIVYIGVNNNESFIYDLKKHTFQKTSLFNVAKDIQVVGDKVLYLTYNKSVLYTEKYNRIQEDTVDDSRAYTAHVSKTTQDFFIATASGVYKFSSGKKKLLQFKNEIFNATSIAETDDGTIWFSGVQNKLYYLKNNEVFNYRFKDFEPKEIKFLKAYKNELWIVSEKGLLMIDRSDKFKETLYNTRNSGISGSIVSLEVFKDKIIYTSNKEIFSIKKELLSTKKTKIPDAYFTAVTVLDKEIDISKKIELTHEKNNIKFSFNTNAFNNAENISYKYRLKNYDNTWREIEEAERSVKYLSIPPGNYVFEVFPFYIDEVARTNNKIVSIEVVVNEPFWKTKGFVFMISVLLVLILYGIVTISNKIKIEKKNREISQLLVDKKITALQLENLRSQMNPHFIFNAMNSIQDYIVHNERKLASSYLVKFSRLMRLYLEHSQVSEIFLKEEIETLELYLFLEKIRFETDFEYEILYDKNLLGSDLKIPSLLLQPFIENAIKHGLSNKKGLKKIKVSFQEKDSFFEIMIDDNGVGRQATQNKENKYKSFATKATAKRVELLNKNYNKNISVTIVDKHDEFSRPTGTTVIIQISNY</sequence>
<organism evidence="4 5">
    <name type="scientific">Flavobacterium sediminis</name>
    <dbReference type="NCBI Taxonomy" id="2201181"/>
    <lineage>
        <taxon>Bacteria</taxon>
        <taxon>Pseudomonadati</taxon>
        <taxon>Bacteroidota</taxon>
        <taxon>Flavobacteriia</taxon>
        <taxon>Flavobacteriales</taxon>
        <taxon>Flavobacteriaceae</taxon>
        <taxon>Flavobacterium</taxon>
    </lineage>
</organism>
<keyword evidence="1" id="KW-0472">Membrane</keyword>
<evidence type="ECO:0000259" key="3">
    <source>
        <dbReference type="Pfam" id="PF07495"/>
    </source>
</evidence>
<dbReference type="SUPFAM" id="SSF50998">
    <property type="entry name" value="Quinoprotein alcohol dehydrogenase-like"/>
    <property type="match status" value="1"/>
</dbReference>
<dbReference type="GO" id="GO:0016020">
    <property type="term" value="C:membrane"/>
    <property type="evidence" value="ECO:0007669"/>
    <property type="project" value="InterPro"/>
</dbReference>
<evidence type="ECO:0000256" key="1">
    <source>
        <dbReference type="SAM" id="Phobius"/>
    </source>
</evidence>
<dbReference type="Gene3D" id="2.60.40.10">
    <property type="entry name" value="Immunoglobulins"/>
    <property type="match status" value="1"/>
</dbReference>
<dbReference type="SUPFAM" id="SSF55874">
    <property type="entry name" value="ATPase domain of HSP90 chaperone/DNA topoisomerase II/histidine kinase"/>
    <property type="match status" value="1"/>
</dbReference>
<dbReference type="PANTHER" id="PTHR34220:SF7">
    <property type="entry name" value="SENSOR HISTIDINE KINASE YPDA"/>
    <property type="match status" value="1"/>
</dbReference>
<dbReference type="InterPro" id="IPR011123">
    <property type="entry name" value="Y_Y_Y"/>
</dbReference>
<dbReference type="KEGG" id="fse:DI487_00750"/>
<gene>
    <name evidence="4" type="ORF">DI487_00750</name>
</gene>
<accession>A0A2U8QR18</accession>
<feature type="domain" description="Signal transduction histidine kinase internal region" evidence="2">
    <location>
        <begin position="756"/>
        <end position="834"/>
    </location>
</feature>
<dbReference type="GO" id="GO:0000155">
    <property type="term" value="F:phosphorelay sensor kinase activity"/>
    <property type="evidence" value="ECO:0007669"/>
    <property type="project" value="InterPro"/>
</dbReference>
<dbReference type="InterPro" id="IPR011047">
    <property type="entry name" value="Quinoprotein_ADH-like_sf"/>
</dbReference>
<dbReference type="InterPro" id="IPR013783">
    <property type="entry name" value="Ig-like_fold"/>
</dbReference>
<dbReference type="Proteomes" id="UP000245429">
    <property type="component" value="Chromosome"/>
</dbReference>
<reference evidence="4 5" key="1">
    <citation type="submission" date="2018-05" db="EMBL/GenBank/DDBJ databases">
        <title>Flavobacterium sp. MEBiC07310.</title>
        <authorList>
            <person name="Baek K."/>
        </authorList>
    </citation>
    <scope>NUCLEOTIDE SEQUENCE [LARGE SCALE GENOMIC DNA]</scope>
    <source>
        <strain evidence="4 5">MEBiC07310</strain>
    </source>
</reference>
<dbReference type="RefSeq" id="WP_109567951.1">
    <property type="nucleotide sequence ID" value="NZ_CP029463.1"/>
</dbReference>
<dbReference type="Pfam" id="PF06580">
    <property type="entry name" value="His_kinase"/>
    <property type="match status" value="1"/>
</dbReference>
<dbReference type="EMBL" id="CP029463">
    <property type="protein sequence ID" value="AWM12542.1"/>
    <property type="molecule type" value="Genomic_DNA"/>
</dbReference>
<dbReference type="InterPro" id="IPR050640">
    <property type="entry name" value="Bact_2-comp_sensor_kinase"/>
</dbReference>
<dbReference type="InterPro" id="IPR010559">
    <property type="entry name" value="Sig_transdc_His_kin_internal"/>
</dbReference>
<dbReference type="AlphaFoldDB" id="A0A2U8QR18"/>
<dbReference type="InterPro" id="IPR015943">
    <property type="entry name" value="WD40/YVTN_repeat-like_dom_sf"/>
</dbReference>
<protein>
    <recommendedName>
        <fullName evidence="6">Signal transduction histidine kinase internal region domain-containing protein</fullName>
    </recommendedName>
</protein>
<dbReference type="PANTHER" id="PTHR34220">
    <property type="entry name" value="SENSOR HISTIDINE KINASE YPDA"/>
    <property type="match status" value="1"/>
</dbReference>
<keyword evidence="1" id="KW-0812">Transmembrane</keyword>
<evidence type="ECO:0008006" key="6">
    <source>
        <dbReference type="Google" id="ProtNLM"/>
    </source>
</evidence>
<dbReference type="OrthoDB" id="9809670at2"/>
<proteinExistence type="predicted"/>
<evidence type="ECO:0000259" key="2">
    <source>
        <dbReference type="Pfam" id="PF06580"/>
    </source>
</evidence>
<dbReference type="Gene3D" id="2.130.10.10">
    <property type="entry name" value="YVTN repeat-like/Quinoprotein amine dehydrogenase"/>
    <property type="match status" value="2"/>
</dbReference>
<name>A0A2U8QR18_9FLAO</name>
<evidence type="ECO:0000313" key="5">
    <source>
        <dbReference type="Proteomes" id="UP000245429"/>
    </source>
</evidence>
<dbReference type="Gene3D" id="3.30.565.10">
    <property type="entry name" value="Histidine kinase-like ATPase, C-terminal domain"/>
    <property type="match status" value="1"/>
</dbReference>